<evidence type="ECO:0000259" key="1">
    <source>
        <dbReference type="PROSITE" id="PS50835"/>
    </source>
</evidence>
<evidence type="ECO:0000313" key="2">
    <source>
        <dbReference type="EMBL" id="CAG2197433.1"/>
    </source>
</evidence>
<reference evidence="2" key="1">
    <citation type="submission" date="2021-03" db="EMBL/GenBank/DDBJ databases">
        <authorList>
            <person name="Bekaert M."/>
        </authorList>
    </citation>
    <scope>NUCLEOTIDE SEQUENCE</scope>
</reference>
<dbReference type="EMBL" id="CAJPWZ010000648">
    <property type="protein sequence ID" value="CAG2197433.1"/>
    <property type="molecule type" value="Genomic_DNA"/>
</dbReference>
<evidence type="ECO:0000313" key="3">
    <source>
        <dbReference type="Proteomes" id="UP000683360"/>
    </source>
</evidence>
<protein>
    <recommendedName>
        <fullName evidence="1">Ig-like domain-containing protein</fullName>
    </recommendedName>
</protein>
<dbReference type="SUPFAM" id="SSF48726">
    <property type="entry name" value="Immunoglobulin"/>
    <property type="match status" value="1"/>
</dbReference>
<accession>A0A8S3QPB3</accession>
<comment type="caution">
    <text evidence="2">The sequence shown here is derived from an EMBL/GenBank/DDBJ whole genome shotgun (WGS) entry which is preliminary data.</text>
</comment>
<dbReference type="PROSITE" id="PS50835">
    <property type="entry name" value="IG_LIKE"/>
    <property type="match status" value="1"/>
</dbReference>
<organism evidence="2 3">
    <name type="scientific">Mytilus edulis</name>
    <name type="common">Blue mussel</name>
    <dbReference type="NCBI Taxonomy" id="6550"/>
    <lineage>
        <taxon>Eukaryota</taxon>
        <taxon>Metazoa</taxon>
        <taxon>Spiralia</taxon>
        <taxon>Lophotrochozoa</taxon>
        <taxon>Mollusca</taxon>
        <taxon>Bivalvia</taxon>
        <taxon>Autobranchia</taxon>
        <taxon>Pteriomorphia</taxon>
        <taxon>Mytilida</taxon>
        <taxon>Mytiloidea</taxon>
        <taxon>Mytilidae</taxon>
        <taxon>Mytilinae</taxon>
        <taxon>Mytilus</taxon>
    </lineage>
</organism>
<dbReference type="OrthoDB" id="6134006at2759"/>
<dbReference type="InterPro" id="IPR036179">
    <property type="entry name" value="Ig-like_dom_sf"/>
</dbReference>
<dbReference type="CDD" id="cd00096">
    <property type="entry name" value="Ig"/>
    <property type="match status" value="1"/>
</dbReference>
<feature type="domain" description="Ig-like" evidence="1">
    <location>
        <begin position="1"/>
        <end position="100"/>
    </location>
</feature>
<dbReference type="InterPro" id="IPR013783">
    <property type="entry name" value="Ig-like_fold"/>
</dbReference>
<gene>
    <name evidence="2" type="ORF">MEDL_12286</name>
</gene>
<name>A0A8S3QPB3_MYTED</name>
<proteinExistence type="predicted"/>
<dbReference type="Proteomes" id="UP000683360">
    <property type="component" value="Unassembled WGS sequence"/>
</dbReference>
<dbReference type="Gene3D" id="2.60.40.10">
    <property type="entry name" value="Immunoglobulins"/>
    <property type="match status" value="1"/>
</dbReference>
<keyword evidence="3" id="KW-1185">Reference proteome</keyword>
<dbReference type="AlphaFoldDB" id="A0A8S3QPB3"/>
<sequence length="171" mass="19457">MATDTIPSGNYVVLTCTVHGIRTIDITTTRQWSMGENDELLCYNGRINNVRKYEENIMQGNKFSLTIFNVTESDLNEVYQCRYGFDAASKLIVADEPKLSLSLRLVTNFILFGGYIILTCAVNGISTVDKDVTRQWSMGNHDELLSYNCRINNRRKYEETVLPGMSSVLKY</sequence>
<dbReference type="InterPro" id="IPR007110">
    <property type="entry name" value="Ig-like_dom"/>
</dbReference>